<dbReference type="GO" id="GO:0018773">
    <property type="term" value="F:acetylpyruvate hydrolase activity"/>
    <property type="evidence" value="ECO:0007669"/>
    <property type="project" value="TreeGrafter"/>
</dbReference>
<dbReference type="OrthoDB" id="5197601at2"/>
<proteinExistence type="predicted"/>
<reference evidence="4" key="1">
    <citation type="submission" date="2018-07" db="EMBL/GenBank/DDBJ databases">
        <authorList>
            <person name="Safronova V.I."/>
            <person name="Chirak E.R."/>
            <person name="Sazanova A.L."/>
        </authorList>
    </citation>
    <scope>NUCLEOTIDE SEQUENCE [LARGE SCALE GENOMIC DNA]</scope>
    <source>
        <strain evidence="4">RCAM04685</strain>
    </source>
</reference>
<dbReference type="InterPro" id="IPR011234">
    <property type="entry name" value="Fumarylacetoacetase-like_C"/>
</dbReference>
<organism evidence="3 4">
    <name type="scientific">Bosea caraganae</name>
    <dbReference type="NCBI Taxonomy" id="2763117"/>
    <lineage>
        <taxon>Bacteria</taxon>
        <taxon>Pseudomonadati</taxon>
        <taxon>Pseudomonadota</taxon>
        <taxon>Alphaproteobacteria</taxon>
        <taxon>Hyphomicrobiales</taxon>
        <taxon>Boseaceae</taxon>
        <taxon>Bosea</taxon>
    </lineage>
</organism>
<dbReference type="PANTHER" id="PTHR11820:SF90">
    <property type="entry name" value="FLUTATHIONE S-TRANSFERASE"/>
    <property type="match status" value="1"/>
</dbReference>
<dbReference type="AlphaFoldDB" id="A0A370KYW5"/>
<evidence type="ECO:0000256" key="1">
    <source>
        <dbReference type="ARBA" id="ARBA00022723"/>
    </source>
</evidence>
<accession>A0A370KYW5</accession>
<dbReference type="InterPro" id="IPR036663">
    <property type="entry name" value="Fumarylacetoacetase_C_sf"/>
</dbReference>
<sequence>MSNYVIDPPAIATVPVAGGGLFPVRRIFCVGRNYAEHTREMGGDPDREEPFFFTKPADAVVIGGADMPYPSKTNDLHHEMELVVAIGTGGKDIAEADALNHVYGYAAGLDMTRRDLQAAAKKAARPWDMSKGFDQSAPIGEIVPAARAGHPDTGLIELKVNGTVRQSSDLAKMIWSVPETIAYLSGLVELAPGDLIMTGTPEGVAAAVRGDLLEGTVAGVGTVSVKIA</sequence>
<gene>
    <name evidence="3" type="ORF">DWE98_25600</name>
</gene>
<feature type="domain" description="Fumarylacetoacetase-like C-terminal" evidence="2">
    <location>
        <begin position="27"/>
        <end position="227"/>
    </location>
</feature>
<evidence type="ECO:0000313" key="3">
    <source>
        <dbReference type="EMBL" id="RDJ20183.1"/>
    </source>
</evidence>
<dbReference type="EMBL" id="QQTP01000021">
    <property type="protein sequence ID" value="RDJ20183.1"/>
    <property type="molecule type" value="Genomic_DNA"/>
</dbReference>
<keyword evidence="1" id="KW-0479">Metal-binding</keyword>
<dbReference type="Gene3D" id="3.90.850.10">
    <property type="entry name" value="Fumarylacetoacetase-like, C-terminal domain"/>
    <property type="match status" value="1"/>
</dbReference>
<evidence type="ECO:0000313" key="4">
    <source>
        <dbReference type="Proteomes" id="UP000255207"/>
    </source>
</evidence>
<dbReference type="SUPFAM" id="SSF56529">
    <property type="entry name" value="FAH"/>
    <property type="match status" value="1"/>
</dbReference>
<name>A0A370KYW5_9HYPH</name>
<dbReference type="Pfam" id="PF01557">
    <property type="entry name" value="FAA_hydrolase"/>
    <property type="match status" value="1"/>
</dbReference>
<protein>
    <submittedName>
        <fullName evidence="3">FAA hydrolase family protein</fullName>
    </submittedName>
</protein>
<dbReference type="RefSeq" id="WP_114832149.1">
    <property type="nucleotide sequence ID" value="NZ_QQTO01000040.1"/>
</dbReference>
<evidence type="ECO:0000259" key="2">
    <source>
        <dbReference type="Pfam" id="PF01557"/>
    </source>
</evidence>
<dbReference type="Proteomes" id="UP000255207">
    <property type="component" value="Unassembled WGS sequence"/>
</dbReference>
<dbReference type="GO" id="GO:0046872">
    <property type="term" value="F:metal ion binding"/>
    <property type="evidence" value="ECO:0007669"/>
    <property type="project" value="UniProtKB-KW"/>
</dbReference>
<keyword evidence="3" id="KW-0378">Hydrolase</keyword>
<comment type="caution">
    <text evidence="3">The sequence shown here is derived from an EMBL/GenBank/DDBJ whole genome shotgun (WGS) entry which is preliminary data.</text>
</comment>
<keyword evidence="4" id="KW-1185">Reference proteome</keyword>
<dbReference type="PANTHER" id="PTHR11820">
    <property type="entry name" value="ACYLPYRUVASE"/>
    <property type="match status" value="1"/>
</dbReference>